<feature type="chain" id="PRO_5020246282" evidence="1">
    <location>
        <begin position="38"/>
        <end position="933"/>
    </location>
</feature>
<accession>A0A4R6MVZ4</accession>
<feature type="signal peptide" evidence="1">
    <location>
        <begin position="1"/>
        <end position="37"/>
    </location>
</feature>
<feature type="domain" description="Ice-binding protein C-terminal" evidence="2">
    <location>
        <begin position="905"/>
        <end position="928"/>
    </location>
</feature>
<evidence type="ECO:0000313" key="3">
    <source>
        <dbReference type="EMBL" id="TDP06356.1"/>
    </source>
</evidence>
<evidence type="ECO:0000256" key="1">
    <source>
        <dbReference type="SAM" id="SignalP"/>
    </source>
</evidence>
<dbReference type="InterPro" id="IPR013424">
    <property type="entry name" value="Ice-binding_C"/>
</dbReference>
<protein>
    <submittedName>
        <fullName evidence="3">Putative secreted protein with PEP-CTERM sorting signal</fullName>
    </submittedName>
</protein>
<dbReference type="OrthoDB" id="9146247at2"/>
<proteinExistence type="predicted"/>
<dbReference type="RefSeq" id="WP_133604972.1">
    <property type="nucleotide sequence ID" value="NZ_JAUFPJ010000003.1"/>
</dbReference>
<sequence>MSFRPSISSTSEPLSRAPLAAACALLLLSLPMQVAQAQMSNSGAVFVWPGNLPVPQGAGPADLGNSALFVGHDAPGSFAAQAGSQLRLGALMIAPSSAGLGEGSVLIDGAGTRVSLVGDGTSQGSLNRLGVGEWGRGSLTVSGGAVLDGRAEASACLGLNHFCNNFIGNAAGSTGVFTVTGAGSQASFLRAFVVGNLAVFRPPIDSFTFGSPGGSSRGTVNVLDGGLLVTDGASLGVGPGGSSPLGSERSMADVTVAGAGSRWLITGGTLENAAAGINAATHRNATASIRVAEGGVLEIAGPSGQYNYLNLSSGGGRSDMSVEGPGSALRFSGDASVLQVGRSQGSAALRVSQGGVIEGIWYTVVGRDASFGELVLEGAASRLYAHGMASVAATGNWDQHAVIDVGRNGHGRMMVRDGAQVEIIATQARGNGPHLNLGREAASSGSLSIEGSNSRVLLRAESVIAGGGAGEAYNPWVRIGRDGSGELNITGGGQLLLEGKAVSTVANSRGTHLYIGGTSDSSPGGKGIALVSGAGSAIKLDGSDAYIGIGHGPQSHGQLTISDQALVSSTNMIVGRSGGVGVLRVDGATLELKGQQTGSTLSGAALSVGRSGGIGVASLDHGAQLRISNPGSAGAGLYLGGTGPGPLGDGSLTLNNGSRLSIEAAPGKAELSVARDGSALMRVKGGSTVDVGDGQVFVGRLKGSDGTLLISENSALSAGWIGVGRNKTTQGDEDGGTGTLVLLNSTLTAPTIVVGSNGFLGGSGSIVGNVVNHGIFSPGNSPGTLRIEGDYQAGTGSRLLLEVQSDGQGGYLTDQLVFGAGRQVDLAGLKVEFRFLGGTDPTAFNSQAGRFDIGKFLLQSDGQGGAAALGVDSFSQVSFSASAQDYVITGFSYSPGSTAVFVSAPVPEPSTLALWLAGLGLAQILRRRSAAAA</sequence>
<evidence type="ECO:0000259" key="2">
    <source>
        <dbReference type="Pfam" id="PF07589"/>
    </source>
</evidence>
<dbReference type="EMBL" id="SNXE01000009">
    <property type="protein sequence ID" value="TDP06356.1"/>
    <property type="molecule type" value="Genomic_DNA"/>
</dbReference>
<dbReference type="Proteomes" id="UP000295357">
    <property type="component" value="Unassembled WGS sequence"/>
</dbReference>
<reference evidence="3 4" key="1">
    <citation type="submission" date="2019-03" db="EMBL/GenBank/DDBJ databases">
        <title>Genomic Encyclopedia of Type Strains, Phase IV (KMG-IV): sequencing the most valuable type-strain genomes for metagenomic binning, comparative biology and taxonomic classification.</title>
        <authorList>
            <person name="Goeker M."/>
        </authorList>
    </citation>
    <scope>NUCLEOTIDE SEQUENCE [LARGE SCALE GENOMIC DNA]</scope>
    <source>
        <strain evidence="3 4">DSM 25082</strain>
    </source>
</reference>
<gene>
    <name evidence="3" type="ORF">DFR39_10929</name>
</gene>
<evidence type="ECO:0000313" key="4">
    <source>
        <dbReference type="Proteomes" id="UP000295357"/>
    </source>
</evidence>
<dbReference type="Pfam" id="PF07589">
    <property type="entry name" value="PEP-CTERM"/>
    <property type="match status" value="1"/>
</dbReference>
<comment type="caution">
    <text evidence="3">The sequence shown here is derived from an EMBL/GenBank/DDBJ whole genome shotgun (WGS) entry which is preliminary data.</text>
</comment>
<keyword evidence="1" id="KW-0732">Signal</keyword>
<organism evidence="3 4">
    <name type="scientific">Roseateles asaccharophilus</name>
    <dbReference type="NCBI Taxonomy" id="582607"/>
    <lineage>
        <taxon>Bacteria</taxon>
        <taxon>Pseudomonadati</taxon>
        <taxon>Pseudomonadota</taxon>
        <taxon>Betaproteobacteria</taxon>
        <taxon>Burkholderiales</taxon>
        <taxon>Sphaerotilaceae</taxon>
        <taxon>Roseateles</taxon>
    </lineage>
</organism>
<dbReference type="InterPro" id="IPR030895">
    <property type="entry name" value="T5SS_PEPC_rpt"/>
</dbReference>
<name>A0A4R6MVZ4_9BURK</name>
<dbReference type="NCBIfam" id="TIGR04393">
    <property type="entry name" value="rpt_T5SS_PEPC"/>
    <property type="match status" value="1"/>
</dbReference>
<dbReference type="NCBIfam" id="TIGR02595">
    <property type="entry name" value="PEP_CTERM"/>
    <property type="match status" value="1"/>
</dbReference>
<keyword evidence="4" id="KW-1185">Reference proteome</keyword>
<dbReference type="AlphaFoldDB" id="A0A4R6MVZ4"/>